<evidence type="ECO:0000256" key="4">
    <source>
        <dbReference type="ARBA" id="ARBA00022764"/>
    </source>
</evidence>
<feature type="chain" id="PRO_5011665390" evidence="6">
    <location>
        <begin position="35"/>
        <end position="358"/>
    </location>
</feature>
<dbReference type="AlphaFoldDB" id="A0A1I6X541"/>
<dbReference type="OrthoDB" id="7067274at2"/>
<protein>
    <submittedName>
        <fullName evidence="9">Sigma E regulatory protein, MucB/RseB</fullName>
    </submittedName>
</protein>
<dbReference type="Gene3D" id="3.30.200.100">
    <property type="entry name" value="MucB/RseB, C-terminal domain"/>
    <property type="match status" value="1"/>
</dbReference>
<comment type="similarity">
    <text evidence="2">Belongs to the RseB family.</text>
</comment>
<dbReference type="Proteomes" id="UP000199594">
    <property type="component" value="Unassembled WGS sequence"/>
</dbReference>
<dbReference type="InterPro" id="IPR005588">
    <property type="entry name" value="MucB_RseB"/>
</dbReference>
<dbReference type="CDD" id="cd16327">
    <property type="entry name" value="RseB"/>
    <property type="match status" value="1"/>
</dbReference>
<dbReference type="GO" id="GO:0030288">
    <property type="term" value="C:outer membrane-bounded periplasmic space"/>
    <property type="evidence" value="ECO:0007669"/>
    <property type="project" value="TreeGrafter"/>
</dbReference>
<feature type="signal peptide" evidence="6">
    <location>
        <begin position="1"/>
        <end position="34"/>
    </location>
</feature>
<feature type="region of interest" description="Disordered" evidence="5">
    <location>
        <begin position="34"/>
        <end position="58"/>
    </location>
</feature>
<evidence type="ECO:0000256" key="1">
    <source>
        <dbReference type="ARBA" id="ARBA00004418"/>
    </source>
</evidence>
<dbReference type="PANTHER" id="PTHR38782">
    <property type="match status" value="1"/>
</dbReference>
<evidence type="ECO:0000256" key="2">
    <source>
        <dbReference type="ARBA" id="ARBA00008150"/>
    </source>
</evidence>
<keyword evidence="3 6" id="KW-0732">Signal</keyword>
<evidence type="ECO:0000313" key="10">
    <source>
        <dbReference type="Proteomes" id="UP000199594"/>
    </source>
</evidence>
<dbReference type="GO" id="GO:0045152">
    <property type="term" value="F:antisigma factor binding"/>
    <property type="evidence" value="ECO:0007669"/>
    <property type="project" value="TreeGrafter"/>
</dbReference>
<evidence type="ECO:0000313" key="9">
    <source>
        <dbReference type="EMBL" id="SFT33380.1"/>
    </source>
</evidence>
<dbReference type="PANTHER" id="PTHR38782:SF1">
    <property type="entry name" value="SIGMA-E FACTOR REGULATORY PROTEIN RSEB"/>
    <property type="match status" value="1"/>
</dbReference>
<dbReference type="Pfam" id="PF17188">
    <property type="entry name" value="MucB_RseB_C"/>
    <property type="match status" value="1"/>
</dbReference>
<dbReference type="GO" id="GO:0032885">
    <property type="term" value="P:regulation of polysaccharide biosynthetic process"/>
    <property type="evidence" value="ECO:0007669"/>
    <property type="project" value="TreeGrafter"/>
</dbReference>
<evidence type="ECO:0000256" key="6">
    <source>
        <dbReference type="SAM" id="SignalP"/>
    </source>
</evidence>
<proteinExistence type="inferred from homology"/>
<organism evidence="9 10">
    <name type="scientific">Halomonas saccharevitans</name>
    <dbReference type="NCBI Taxonomy" id="416872"/>
    <lineage>
        <taxon>Bacteria</taxon>
        <taxon>Pseudomonadati</taxon>
        <taxon>Pseudomonadota</taxon>
        <taxon>Gammaproteobacteria</taxon>
        <taxon>Oceanospirillales</taxon>
        <taxon>Halomonadaceae</taxon>
        <taxon>Halomonas</taxon>
    </lineage>
</organism>
<gene>
    <name evidence="9" type="ORF">SAMN04487956_101194</name>
</gene>
<evidence type="ECO:0000256" key="5">
    <source>
        <dbReference type="SAM" id="MobiDB-lite"/>
    </source>
</evidence>
<dbReference type="InterPro" id="IPR038484">
    <property type="entry name" value="MucB/RseB_C_sf"/>
</dbReference>
<dbReference type="InterPro" id="IPR033434">
    <property type="entry name" value="MucB/RseB_N"/>
</dbReference>
<evidence type="ECO:0000259" key="7">
    <source>
        <dbReference type="Pfam" id="PF03888"/>
    </source>
</evidence>
<feature type="domain" description="MucB/RseB C-terminal" evidence="8">
    <location>
        <begin position="250"/>
        <end position="347"/>
    </location>
</feature>
<name>A0A1I6X541_9GAMM</name>
<comment type="subcellular location">
    <subcellularLocation>
        <location evidence="1">Periplasm</location>
    </subcellularLocation>
</comment>
<dbReference type="Pfam" id="PF03888">
    <property type="entry name" value="MucB_RseB"/>
    <property type="match status" value="1"/>
</dbReference>
<evidence type="ECO:0000256" key="3">
    <source>
        <dbReference type="ARBA" id="ARBA00022729"/>
    </source>
</evidence>
<sequence length="358" mass="39344">MRSGRSTHGVAKGLPVFLLSGLLAALPQACLAQAEPAQTDDPAAEQADFSPGDSDHAGSGEFERFDCQVLISRPTPESAEAWLERSLWANHCYAFQARAVRIGSDGVRSLALSHDVVDGVEREVARFLDGPPVVFERRGRIGRLHWAEGDAAVAASPAGIVAHLEGLYRLRMSGEERLANRNTVRLDIEPLDDLRYGHRVWLDNATGLTLKQILLDEQGRVVETFQITQLNRPRLHQGAVDLDRRRPAPDDPWRPAWLPEGFIAKPVQTRSPRHDETVGHRVYSDGLATLSLFVEPVAGKDQLMPGLHRLGVSHAAVRRRELGGQARQVVVMGELPPRVLIRVADSVTWRSETGAASP</sequence>
<evidence type="ECO:0000259" key="8">
    <source>
        <dbReference type="Pfam" id="PF17188"/>
    </source>
</evidence>
<dbReference type="InterPro" id="IPR033436">
    <property type="entry name" value="MucB/RseB_C"/>
</dbReference>
<dbReference type="Gene3D" id="2.50.20.10">
    <property type="entry name" value="Lipoprotein localisation LolA/LolB/LppX"/>
    <property type="match status" value="1"/>
</dbReference>
<reference evidence="9 10" key="1">
    <citation type="submission" date="2016-10" db="EMBL/GenBank/DDBJ databases">
        <authorList>
            <person name="de Groot N.N."/>
        </authorList>
    </citation>
    <scope>NUCLEOTIDE SEQUENCE [LARGE SCALE GENOMIC DNA]</scope>
    <source>
        <strain evidence="9 10">CGMCC 1.6493</strain>
    </source>
</reference>
<dbReference type="EMBL" id="FPAQ01000001">
    <property type="protein sequence ID" value="SFT33380.1"/>
    <property type="molecule type" value="Genomic_DNA"/>
</dbReference>
<keyword evidence="4" id="KW-0574">Periplasm</keyword>
<feature type="domain" description="MucB/RseB N-terminal" evidence="7">
    <location>
        <begin position="78"/>
        <end position="232"/>
    </location>
</feature>
<accession>A0A1I6X541</accession>